<feature type="active site" evidence="3">
    <location>
        <position position="173"/>
    </location>
</feature>
<reference evidence="7" key="1">
    <citation type="submission" date="2019-07" db="EMBL/GenBank/DDBJ databases">
        <title>Chitinimonas sp. nov., isolated from Ny-Alesund, arctica soil.</title>
        <authorList>
            <person name="Xu Q."/>
            <person name="Peng F."/>
        </authorList>
    </citation>
    <scope>NUCLEOTIDE SEQUENCE [LARGE SCALE GENOMIC DNA]</scope>
    <source>
        <strain evidence="7">R3-44</strain>
    </source>
</reference>
<keyword evidence="1" id="KW-0560">Oxidoreductase</keyword>
<dbReference type="PIRSF" id="PIRSF000103">
    <property type="entry name" value="HIBADH"/>
    <property type="match status" value="1"/>
</dbReference>
<feature type="domain" description="3-hydroxyisobutyrate dehydrogenase-like NAD-binding" evidence="5">
    <location>
        <begin position="167"/>
        <end position="285"/>
    </location>
</feature>
<dbReference type="Pfam" id="PF14833">
    <property type="entry name" value="NAD_binding_11"/>
    <property type="match status" value="1"/>
</dbReference>
<dbReference type="InterPro" id="IPR029154">
    <property type="entry name" value="HIBADH-like_NADP-bd"/>
</dbReference>
<dbReference type="OrthoDB" id="3185659at2"/>
<feature type="domain" description="6-phosphogluconate dehydrogenase NADP-binding" evidence="4">
    <location>
        <begin position="4"/>
        <end position="164"/>
    </location>
</feature>
<proteinExistence type="predicted"/>
<dbReference type="GO" id="GO:0050661">
    <property type="term" value="F:NADP binding"/>
    <property type="evidence" value="ECO:0007669"/>
    <property type="project" value="InterPro"/>
</dbReference>
<evidence type="ECO:0000256" key="1">
    <source>
        <dbReference type="ARBA" id="ARBA00023002"/>
    </source>
</evidence>
<dbReference type="InterPro" id="IPR036291">
    <property type="entry name" value="NAD(P)-bd_dom_sf"/>
</dbReference>
<keyword evidence="7" id="KW-1185">Reference proteome</keyword>
<dbReference type="PANTHER" id="PTHR43060">
    <property type="entry name" value="3-HYDROXYISOBUTYRATE DEHYDROGENASE-LIKE 1, MITOCHONDRIAL-RELATED"/>
    <property type="match status" value="1"/>
</dbReference>
<evidence type="ECO:0000256" key="3">
    <source>
        <dbReference type="PIRSR" id="PIRSR000103-1"/>
    </source>
</evidence>
<dbReference type="Proteomes" id="UP000317550">
    <property type="component" value="Chromosome"/>
</dbReference>
<dbReference type="GO" id="GO:0051287">
    <property type="term" value="F:NAD binding"/>
    <property type="evidence" value="ECO:0007669"/>
    <property type="project" value="InterPro"/>
</dbReference>
<dbReference type="Pfam" id="PF03446">
    <property type="entry name" value="NAD_binding_2"/>
    <property type="match status" value="1"/>
</dbReference>
<dbReference type="GO" id="GO:0016491">
    <property type="term" value="F:oxidoreductase activity"/>
    <property type="evidence" value="ECO:0007669"/>
    <property type="project" value="UniProtKB-KW"/>
</dbReference>
<dbReference type="InterPro" id="IPR013328">
    <property type="entry name" value="6PGD_dom2"/>
</dbReference>
<dbReference type="PANTHER" id="PTHR43060:SF15">
    <property type="entry name" value="3-HYDROXYISOBUTYRATE DEHYDROGENASE-LIKE 1, MITOCHONDRIAL-RELATED"/>
    <property type="match status" value="1"/>
</dbReference>
<evidence type="ECO:0000313" key="6">
    <source>
        <dbReference type="EMBL" id="QDQ29198.1"/>
    </source>
</evidence>
<gene>
    <name evidence="6" type="ORF">FNU76_03385</name>
</gene>
<dbReference type="InterPro" id="IPR015815">
    <property type="entry name" value="HIBADH-related"/>
</dbReference>
<evidence type="ECO:0000259" key="5">
    <source>
        <dbReference type="Pfam" id="PF14833"/>
    </source>
</evidence>
<dbReference type="KEGG" id="cari:FNU76_03385"/>
<evidence type="ECO:0000256" key="2">
    <source>
        <dbReference type="ARBA" id="ARBA00023027"/>
    </source>
</evidence>
<evidence type="ECO:0000259" key="4">
    <source>
        <dbReference type="Pfam" id="PF03446"/>
    </source>
</evidence>
<dbReference type="InterPro" id="IPR006115">
    <property type="entry name" value="6PGDH_NADP-bd"/>
</dbReference>
<dbReference type="Gene3D" id="3.40.50.720">
    <property type="entry name" value="NAD(P)-binding Rossmann-like Domain"/>
    <property type="match status" value="1"/>
</dbReference>
<evidence type="ECO:0000313" key="7">
    <source>
        <dbReference type="Proteomes" id="UP000317550"/>
    </source>
</evidence>
<accession>A0A516SMD2</accession>
<sequence length="300" mass="31152">MARLGMVGATGLMGHGIARNLLAAGHALGLTVRGGTERVDDLLAAGASRVASLSELAAGAEVIFICVTGSPQVEQVIVGEGGLLAGARAGLVLVDCSTSEPDSTARLREICARKDVILVDAPLGRTPQEAEAGKLNIMVGCEPAVLQRLEPLLRCFAENVFHVGGPGAGHVVKLLNNFIGQSICTATAEAFAIGQRAGVDPVRLVEMMSAGPVNSPLFQAMAKTLGGELSSLRFELDNARKDVRYYLHMAENMGLPSMVGAAVHQSLSVASALGYGKKYVTSLVEAQERLTGAKLVPKSV</sequence>
<organism evidence="6 7">
    <name type="scientific">Chitinimonas arctica</name>
    <dbReference type="NCBI Taxonomy" id="2594795"/>
    <lineage>
        <taxon>Bacteria</taxon>
        <taxon>Pseudomonadati</taxon>
        <taxon>Pseudomonadota</taxon>
        <taxon>Betaproteobacteria</taxon>
        <taxon>Neisseriales</taxon>
        <taxon>Chitinibacteraceae</taxon>
        <taxon>Chitinimonas</taxon>
    </lineage>
</organism>
<dbReference type="AlphaFoldDB" id="A0A516SMD2"/>
<keyword evidence="2" id="KW-0520">NAD</keyword>
<dbReference type="SUPFAM" id="SSF48179">
    <property type="entry name" value="6-phosphogluconate dehydrogenase C-terminal domain-like"/>
    <property type="match status" value="1"/>
</dbReference>
<dbReference type="SUPFAM" id="SSF51735">
    <property type="entry name" value="NAD(P)-binding Rossmann-fold domains"/>
    <property type="match status" value="1"/>
</dbReference>
<name>A0A516SMD2_9NEIS</name>
<protein>
    <submittedName>
        <fullName evidence="6">NAD(P)-dependent oxidoreductase</fullName>
    </submittedName>
</protein>
<dbReference type="Gene3D" id="1.10.1040.10">
    <property type="entry name" value="N-(1-d-carboxylethyl)-l-norvaline Dehydrogenase, domain 2"/>
    <property type="match status" value="1"/>
</dbReference>
<dbReference type="InterPro" id="IPR008927">
    <property type="entry name" value="6-PGluconate_DH-like_C_sf"/>
</dbReference>
<dbReference type="EMBL" id="CP041730">
    <property type="protein sequence ID" value="QDQ29198.1"/>
    <property type="molecule type" value="Genomic_DNA"/>
</dbReference>